<organism evidence="2">
    <name type="scientific">Brazilian cedratvirus IHUMI</name>
    <dbReference type="NCBI Taxonomy" id="2126980"/>
    <lineage>
        <taxon>Viruses</taxon>
        <taxon>Pithoviruses</taxon>
        <taxon>Orthocedratvirinae</taxon>
        <taxon>Alphacedratvirus</taxon>
        <taxon>Alphacedratvirus brasiliense</taxon>
    </lineage>
</organism>
<sequence length="114" mass="13194">MGRRSHRKIKQRKRMVLPHPSKKATPHLLSVRQDAPSPLSIQYEQGIGGNVIGRLTTPWQEIIDSYPRVTHDRQEPYFGIPFRELTCNCKEPHGRLTHNDLHGNNVLFQKTFST</sequence>
<protein>
    <submittedName>
        <fullName evidence="2">Uncharacterized protein</fullName>
    </submittedName>
</protein>
<evidence type="ECO:0000313" key="2">
    <source>
        <dbReference type="EMBL" id="SPN78913.1"/>
    </source>
</evidence>
<feature type="compositionally biased region" description="Basic residues" evidence="1">
    <location>
        <begin position="1"/>
        <end position="25"/>
    </location>
</feature>
<proteinExistence type="predicted"/>
<accession>A0A2R8FD27</accession>
<reference evidence="2" key="1">
    <citation type="submission" date="2018-03" db="EMBL/GenBank/DDBJ databases">
        <authorList>
            <consortium name="Urmite Genomes"/>
        </authorList>
    </citation>
    <scope>NUCLEOTIDE SEQUENCE [LARGE SCALE GENOMIC DNA]</scope>
    <source>
        <strain evidence="2">IHUMI-27.7</strain>
    </source>
</reference>
<dbReference type="EMBL" id="LT994651">
    <property type="protein sequence ID" value="SPN78913.1"/>
    <property type="molecule type" value="Genomic_DNA"/>
</dbReference>
<evidence type="ECO:0000256" key="1">
    <source>
        <dbReference type="SAM" id="MobiDB-lite"/>
    </source>
</evidence>
<dbReference type="Proteomes" id="UP000273054">
    <property type="component" value="Segment"/>
</dbReference>
<feature type="region of interest" description="Disordered" evidence="1">
    <location>
        <begin position="1"/>
        <end position="28"/>
    </location>
</feature>
<keyword evidence="3" id="KW-1185">Reference proteome</keyword>
<name>A0A2R8FD27_9VIRU</name>
<evidence type="ECO:0000313" key="3">
    <source>
        <dbReference type="Proteomes" id="UP000273054"/>
    </source>
</evidence>
<gene>
    <name evidence="2" type="ORF">BRZCDTV_62</name>
</gene>